<dbReference type="RefSeq" id="WP_090255168.1">
    <property type="nucleotide sequence ID" value="NZ_FOAA01000018.1"/>
</dbReference>
<evidence type="ECO:0000256" key="1">
    <source>
        <dbReference type="ARBA" id="ARBA00022490"/>
    </source>
</evidence>
<evidence type="ECO:0000256" key="6">
    <source>
        <dbReference type="HAMAP-Rule" id="MF_01899"/>
    </source>
</evidence>
<keyword evidence="1 6" id="KW-0963">Cytoplasm</keyword>
<evidence type="ECO:0000256" key="4">
    <source>
        <dbReference type="ARBA" id="ARBA00022801"/>
    </source>
</evidence>
<proteinExistence type="inferred from homology"/>
<protein>
    <recommendedName>
        <fullName evidence="6">Ribonuclease D</fullName>
        <shortName evidence="6">RNase D</shortName>
        <ecNumber evidence="6">3.1.13.5</ecNumber>
    </recommendedName>
</protein>
<dbReference type="AlphaFoldDB" id="A0A1H7QN62"/>
<dbReference type="GO" id="GO:0003676">
    <property type="term" value="F:nucleic acid binding"/>
    <property type="evidence" value="ECO:0007669"/>
    <property type="project" value="InterPro"/>
</dbReference>
<dbReference type="Gene3D" id="1.10.150.80">
    <property type="entry name" value="HRDC domain"/>
    <property type="match status" value="1"/>
</dbReference>
<gene>
    <name evidence="6" type="primary">rnd</name>
    <name evidence="8" type="ORF">SAMN05444515_11826</name>
</gene>
<sequence>METVPFIDQPEALTAFCDRLQGVEWFALDTEFIREKTYYPQLCLIQVATPEEVACIDPLNLEDLSPLIHLLFDPNITKVLHAASQDLEIFFHQQGRVPGPIFDTQVAASLLGHGDQVGYGKLIQLVLGVELEKGQSRTDWAQRPLEPVQLSYAADDVHYLAQAYPVMRQALEDNGRLAWLEDDFQRMQDPRTYQPDPETIWRRLKGINTLRGEQALAVARNLARWREQEAMHLDRPRRWLLQDEVILDLARRKPRDLKTLERVRGLAEQTARRHGDTLLELIREGTQCPSADCPTLPPRIRLEPHQEALVDVAMGLLRHLALKNDISPAAMATRRDLEALVSGDPECSLLQGWRARLAGRELAAWLRGELEVSVQGNALQLDRAGNLER</sequence>
<keyword evidence="4 6" id="KW-0378">Hydrolase</keyword>
<comment type="similarity">
    <text evidence="6">Belongs to the RNase D family.</text>
</comment>
<dbReference type="HAMAP" id="MF_01899">
    <property type="entry name" value="RNase_D"/>
    <property type="match status" value="1"/>
</dbReference>
<dbReference type="SMART" id="SM00474">
    <property type="entry name" value="35EXOc"/>
    <property type="match status" value="1"/>
</dbReference>
<dbReference type="InterPro" id="IPR051086">
    <property type="entry name" value="RNase_D-like"/>
</dbReference>
<dbReference type="InterPro" id="IPR002562">
    <property type="entry name" value="3'-5'_exonuclease_dom"/>
</dbReference>
<dbReference type="GO" id="GO:0008408">
    <property type="term" value="F:3'-5' exonuclease activity"/>
    <property type="evidence" value="ECO:0007669"/>
    <property type="project" value="InterPro"/>
</dbReference>
<dbReference type="Pfam" id="PF00570">
    <property type="entry name" value="HRDC"/>
    <property type="match status" value="1"/>
</dbReference>
<dbReference type="Proteomes" id="UP000199256">
    <property type="component" value="Unassembled WGS sequence"/>
</dbReference>
<comment type="subcellular location">
    <subcellularLocation>
        <location evidence="6">Cytoplasm</location>
    </subcellularLocation>
</comment>
<comment type="cofactor">
    <cofactor evidence="6">
        <name>a divalent metal cation</name>
        <dbReference type="ChEBI" id="CHEBI:60240"/>
    </cofactor>
</comment>
<keyword evidence="2 6" id="KW-0819">tRNA processing</keyword>
<comment type="catalytic activity">
    <reaction evidence="6">
        <text>Exonucleolytic cleavage that removes extra residues from the 3'-terminus of tRNA to produce 5'-mononucleotides.</text>
        <dbReference type="EC" id="3.1.13.5"/>
    </reaction>
</comment>
<accession>A0A1H7QN62</accession>
<evidence type="ECO:0000259" key="7">
    <source>
        <dbReference type="PROSITE" id="PS50967"/>
    </source>
</evidence>
<dbReference type="NCBIfam" id="TIGR01388">
    <property type="entry name" value="rnd"/>
    <property type="match status" value="1"/>
</dbReference>
<evidence type="ECO:0000256" key="3">
    <source>
        <dbReference type="ARBA" id="ARBA00022722"/>
    </source>
</evidence>
<reference evidence="9" key="1">
    <citation type="submission" date="2016-10" db="EMBL/GenBank/DDBJ databases">
        <authorList>
            <person name="Varghese N."/>
            <person name="Submissions S."/>
        </authorList>
    </citation>
    <scope>NUCLEOTIDE SEQUENCE [LARGE SCALE GENOMIC DNA]</scope>
    <source>
        <strain evidence="9">DSM 241</strain>
    </source>
</reference>
<dbReference type="CDD" id="cd06142">
    <property type="entry name" value="RNaseD_exo"/>
    <property type="match status" value="1"/>
</dbReference>
<dbReference type="SUPFAM" id="SSF53098">
    <property type="entry name" value="Ribonuclease H-like"/>
    <property type="match status" value="1"/>
</dbReference>
<dbReference type="PROSITE" id="PS50967">
    <property type="entry name" value="HRDC"/>
    <property type="match status" value="1"/>
</dbReference>
<keyword evidence="9" id="KW-1185">Reference proteome</keyword>
<dbReference type="SMART" id="SM00341">
    <property type="entry name" value="HRDC"/>
    <property type="match status" value="1"/>
</dbReference>
<keyword evidence="3 6" id="KW-0540">Nuclease</keyword>
<dbReference type="GO" id="GO:0000166">
    <property type="term" value="F:nucleotide binding"/>
    <property type="evidence" value="ECO:0007669"/>
    <property type="project" value="InterPro"/>
</dbReference>
<dbReference type="InterPro" id="IPR044876">
    <property type="entry name" value="HRDC_dom_sf"/>
</dbReference>
<dbReference type="SUPFAM" id="SSF47819">
    <property type="entry name" value="HRDC-like"/>
    <property type="match status" value="2"/>
</dbReference>
<dbReference type="PANTHER" id="PTHR47649:SF1">
    <property type="entry name" value="RIBONUCLEASE D"/>
    <property type="match status" value="1"/>
</dbReference>
<organism evidence="8 9">
    <name type="scientific">Ectothiorhodospira marina</name>
    <dbReference type="NCBI Taxonomy" id="1396821"/>
    <lineage>
        <taxon>Bacteria</taxon>
        <taxon>Pseudomonadati</taxon>
        <taxon>Pseudomonadota</taxon>
        <taxon>Gammaproteobacteria</taxon>
        <taxon>Chromatiales</taxon>
        <taxon>Ectothiorhodospiraceae</taxon>
        <taxon>Ectothiorhodospira</taxon>
    </lineage>
</organism>
<dbReference type="OrthoDB" id="9800549at2"/>
<dbReference type="GO" id="GO:0042780">
    <property type="term" value="P:tRNA 3'-end processing"/>
    <property type="evidence" value="ECO:0007669"/>
    <property type="project" value="UniProtKB-UniRule"/>
</dbReference>
<keyword evidence="5 6" id="KW-0269">Exonuclease</keyword>
<dbReference type="STRING" id="1396821.SAMN05444515_11826"/>
<dbReference type="InterPro" id="IPR010997">
    <property type="entry name" value="HRDC-like_sf"/>
</dbReference>
<dbReference type="GO" id="GO:0033890">
    <property type="term" value="F:ribonuclease D activity"/>
    <property type="evidence" value="ECO:0007669"/>
    <property type="project" value="UniProtKB-UniRule"/>
</dbReference>
<dbReference type="InterPro" id="IPR002121">
    <property type="entry name" value="HRDC_dom"/>
</dbReference>
<evidence type="ECO:0000313" key="8">
    <source>
        <dbReference type="EMBL" id="SEL48707.1"/>
    </source>
</evidence>
<dbReference type="Pfam" id="PF01612">
    <property type="entry name" value="DNA_pol_A_exo1"/>
    <property type="match status" value="1"/>
</dbReference>
<dbReference type="EMBL" id="FOAA01000018">
    <property type="protein sequence ID" value="SEL48707.1"/>
    <property type="molecule type" value="Genomic_DNA"/>
</dbReference>
<dbReference type="EC" id="3.1.13.5" evidence="6"/>
<evidence type="ECO:0000313" key="9">
    <source>
        <dbReference type="Proteomes" id="UP000199256"/>
    </source>
</evidence>
<evidence type="ECO:0000256" key="5">
    <source>
        <dbReference type="ARBA" id="ARBA00022839"/>
    </source>
</evidence>
<dbReference type="Gene3D" id="3.30.420.10">
    <property type="entry name" value="Ribonuclease H-like superfamily/Ribonuclease H"/>
    <property type="match status" value="1"/>
</dbReference>
<dbReference type="PANTHER" id="PTHR47649">
    <property type="entry name" value="RIBONUCLEASE D"/>
    <property type="match status" value="1"/>
</dbReference>
<dbReference type="InterPro" id="IPR036397">
    <property type="entry name" value="RNaseH_sf"/>
</dbReference>
<name>A0A1H7QN62_9GAMM</name>
<dbReference type="InterPro" id="IPR012337">
    <property type="entry name" value="RNaseH-like_sf"/>
</dbReference>
<evidence type="ECO:0000256" key="2">
    <source>
        <dbReference type="ARBA" id="ARBA00022694"/>
    </source>
</evidence>
<dbReference type="GO" id="GO:0005737">
    <property type="term" value="C:cytoplasm"/>
    <property type="evidence" value="ECO:0007669"/>
    <property type="project" value="UniProtKB-SubCell"/>
</dbReference>
<feature type="domain" description="HRDC" evidence="7">
    <location>
        <begin position="212"/>
        <end position="292"/>
    </location>
</feature>
<comment type="function">
    <text evidence="6">Exonuclease involved in the 3' processing of various precursor tRNAs. Initiates hydrolysis at the 3'-terminus of an RNA molecule and releases 5'-mononucleotides.</text>
</comment>
<dbReference type="InterPro" id="IPR006292">
    <property type="entry name" value="RNase_D"/>
</dbReference>